<dbReference type="Pfam" id="PF00586">
    <property type="entry name" value="AIRS"/>
    <property type="match status" value="1"/>
</dbReference>
<feature type="domain" description="PurM-like C-terminal" evidence="3">
    <location>
        <begin position="185"/>
        <end position="312"/>
    </location>
</feature>
<protein>
    <submittedName>
        <fullName evidence="4">Phosphoribosylformylglycinamidine synthase, synthetase subunit</fullName>
        <ecNumber evidence="4">6.3.5.3</ecNumber>
    </submittedName>
</protein>
<feature type="domain" description="PurM-like N-terminal" evidence="2">
    <location>
        <begin position="48"/>
        <end position="165"/>
    </location>
</feature>
<keyword evidence="1" id="KW-0963">Cytoplasm</keyword>
<dbReference type="EMBL" id="CADCVT010000027">
    <property type="protein sequence ID" value="CAA9475008.1"/>
    <property type="molecule type" value="Genomic_DNA"/>
</dbReference>
<feature type="non-terminal residue" evidence="4">
    <location>
        <position position="1"/>
    </location>
</feature>
<dbReference type="InterPro" id="IPR010918">
    <property type="entry name" value="PurM-like_C_dom"/>
</dbReference>
<evidence type="ECO:0000259" key="3">
    <source>
        <dbReference type="Pfam" id="PF02769"/>
    </source>
</evidence>
<dbReference type="Pfam" id="PF02769">
    <property type="entry name" value="AIRS_C"/>
    <property type="match status" value="1"/>
</dbReference>
<evidence type="ECO:0000259" key="2">
    <source>
        <dbReference type="Pfam" id="PF00586"/>
    </source>
</evidence>
<dbReference type="Gene3D" id="3.30.1330.10">
    <property type="entry name" value="PurM-like, N-terminal domain"/>
    <property type="match status" value="1"/>
</dbReference>
<name>A0A6J4RIY6_9ACTN</name>
<evidence type="ECO:0000256" key="1">
    <source>
        <dbReference type="ARBA" id="ARBA00022490"/>
    </source>
</evidence>
<dbReference type="InterPro" id="IPR036676">
    <property type="entry name" value="PurM-like_C_sf"/>
</dbReference>
<accession>A0A6J4RIY6</accession>
<dbReference type="PANTHER" id="PTHR43555">
    <property type="entry name" value="PHOSPHORIBOSYLFORMYLGLYCINAMIDINE SYNTHASE SUBUNIT PURL"/>
    <property type="match status" value="1"/>
</dbReference>
<dbReference type="Gene3D" id="3.90.650.10">
    <property type="entry name" value="PurM-like C-terminal domain"/>
    <property type="match status" value="1"/>
</dbReference>
<dbReference type="SUPFAM" id="SSF55326">
    <property type="entry name" value="PurM N-terminal domain-like"/>
    <property type="match status" value="1"/>
</dbReference>
<reference evidence="4" key="1">
    <citation type="submission" date="2020-02" db="EMBL/GenBank/DDBJ databases">
        <authorList>
            <person name="Meier V. D."/>
        </authorList>
    </citation>
    <scope>NUCLEOTIDE SEQUENCE</scope>
    <source>
        <strain evidence="4">AVDCRST_MAG85</strain>
    </source>
</reference>
<dbReference type="EC" id="6.3.5.3" evidence="4"/>
<dbReference type="GO" id="GO:0006189">
    <property type="term" value="P:'de novo' IMP biosynthetic process"/>
    <property type="evidence" value="ECO:0007669"/>
    <property type="project" value="InterPro"/>
</dbReference>
<dbReference type="GO" id="GO:0004642">
    <property type="term" value="F:phosphoribosylformylglycinamidine synthase activity"/>
    <property type="evidence" value="ECO:0007669"/>
    <property type="project" value="UniProtKB-EC"/>
</dbReference>
<dbReference type="CDD" id="cd02204">
    <property type="entry name" value="PurL_repeat2"/>
    <property type="match status" value="1"/>
</dbReference>
<dbReference type="InterPro" id="IPR036921">
    <property type="entry name" value="PurM-like_N_sf"/>
</dbReference>
<organism evidence="4">
    <name type="scientific">uncultured Solirubrobacteraceae bacterium</name>
    <dbReference type="NCBI Taxonomy" id="1162706"/>
    <lineage>
        <taxon>Bacteria</taxon>
        <taxon>Bacillati</taxon>
        <taxon>Actinomycetota</taxon>
        <taxon>Thermoleophilia</taxon>
        <taxon>Solirubrobacterales</taxon>
        <taxon>Solirubrobacteraceae</taxon>
        <taxon>environmental samples</taxon>
    </lineage>
</organism>
<dbReference type="SUPFAM" id="SSF56042">
    <property type="entry name" value="PurM C-terminal domain-like"/>
    <property type="match status" value="1"/>
</dbReference>
<dbReference type="InterPro" id="IPR016188">
    <property type="entry name" value="PurM-like_N"/>
</dbReference>
<dbReference type="InterPro" id="IPR010074">
    <property type="entry name" value="PRibForGlyAmidine_synth_PurL"/>
</dbReference>
<keyword evidence="4" id="KW-0436">Ligase</keyword>
<evidence type="ECO:0000313" key="4">
    <source>
        <dbReference type="EMBL" id="CAA9475008.1"/>
    </source>
</evidence>
<sequence length="343" mass="35399">PPRTLESEDPKAILLALVGSPNIASRLPLFQQYDWLVQSRTVRRPEQADAAVLKLEAGNAIATSIDGNGRKVACDPYWGSVGVVLECASNLACVGAEPLGTTNNLNFGNPEKPHVAWQLTEAVRGIADACRALDAPIVGGNVSLYNEGATAGPIYPTPTIGMVGELPDAARAGRLGFESDPARPDSVALVGPFRPHLPGSELAKLRGEALPDGLPEIDVAAVRAAQEAVRAAVRAGDLTSAHDVAEGGLLVAVAECCLGGDTGVTLDLGESDDPEARLFGEAPGGFVVSGPREAIERLGEAVELEHLGTVGGDAVDVAVGGQRLRATLAELRTAHAALARLFA</sequence>
<proteinExistence type="predicted"/>
<dbReference type="PANTHER" id="PTHR43555:SF1">
    <property type="entry name" value="PHOSPHORIBOSYLFORMYLGLYCINAMIDINE SYNTHASE SUBUNIT PURL"/>
    <property type="match status" value="1"/>
</dbReference>
<dbReference type="AlphaFoldDB" id="A0A6J4RIY6"/>
<gene>
    <name evidence="4" type="ORF">AVDCRST_MAG85-237</name>
</gene>